<accession>A0A0E9T8E2</accession>
<dbReference type="EMBL" id="GBXM01059559">
    <property type="protein sequence ID" value="JAH49018.1"/>
    <property type="molecule type" value="Transcribed_RNA"/>
</dbReference>
<organism evidence="1">
    <name type="scientific">Anguilla anguilla</name>
    <name type="common">European freshwater eel</name>
    <name type="synonym">Muraena anguilla</name>
    <dbReference type="NCBI Taxonomy" id="7936"/>
    <lineage>
        <taxon>Eukaryota</taxon>
        <taxon>Metazoa</taxon>
        <taxon>Chordata</taxon>
        <taxon>Craniata</taxon>
        <taxon>Vertebrata</taxon>
        <taxon>Euteleostomi</taxon>
        <taxon>Actinopterygii</taxon>
        <taxon>Neopterygii</taxon>
        <taxon>Teleostei</taxon>
        <taxon>Anguilliformes</taxon>
        <taxon>Anguillidae</taxon>
        <taxon>Anguilla</taxon>
    </lineage>
</organism>
<protein>
    <submittedName>
        <fullName evidence="1">Uncharacterized protein</fullName>
    </submittedName>
</protein>
<evidence type="ECO:0000313" key="1">
    <source>
        <dbReference type="EMBL" id="JAH49018.1"/>
    </source>
</evidence>
<reference evidence="1" key="1">
    <citation type="submission" date="2014-11" db="EMBL/GenBank/DDBJ databases">
        <authorList>
            <person name="Amaro Gonzalez C."/>
        </authorList>
    </citation>
    <scope>NUCLEOTIDE SEQUENCE</scope>
</reference>
<proteinExistence type="predicted"/>
<dbReference type="AlphaFoldDB" id="A0A0E9T8E2"/>
<sequence>MTTLKYFKGKSVNGFRLHCMGLLWYVSDLGQIHTCSGFKHPSAFR</sequence>
<reference evidence="1" key="2">
    <citation type="journal article" date="2015" name="Fish Shellfish Immunol.">
        <title>Early steps in the European eel (Anguilla anguilla)-Vibrio vulnificus interaction in the gills: Role of the RtxA13 toxin.</title>
        <authorList>
            <person name="Callol A."/>
            <person name="Pajuelo D."/>
            <person name="Ebbesson L."/>
            <person name="Teles M."/>
            <person name="MacKenzie S."/>
            <person name="Amaro C."/>
        </authorList>
    </citation>
    <scope>NUCLEOTIDE SEQUENCE</scope>
</reference>
<name>A0A0E9T8E2_ANGAN</name>